<evidence type="ECO:0000256" key="1">
    <source>
        <dbReference type="ARBA" id="ARBA00010062"/>
    </source>
</evidence>
<dbReference type="PANTHER" id="PTHR30483:SF6">
    <property type="entry name" value="PERIPLASMIC BINDING PROTEIN OF ABC TRANSPORTER FOR NATURAL AMINO ACIDS"/>
    <property type="match status" value="1"/>
</dbReference>
<dbReference type="Gene3D" id="3.40.50.2300">
    <property type="match status" value="3"/>
</dbReference>
<organism evidence="4 5">
    <name type="scientific">Streptomyces fuscichromogenes</name>
    <dbReference type="NCBI Taxonomy" id="1324013"/>
    <lineage>
        <taxon>Bacteria</taxon>
        <taxon>Bacillati</taxon>
        <taxon>Actinomycetota</taxon>
        <taxon>Actinomycetes</taxon>
        <taxon>Kitasatosporales</taxon>
        <taxon>Streptomycetaceae</taxon>
        <taxon>Streptomyces</taxon>
    </lineage>
</organism>
<evidence type="ECO:0000259" key="3">
    <source>
        <dbReference type="Pfam" id="PF13458"/>
    </source>
</evidence>
<dbReference type="Pfam" id="PF13458">
    <property type="entry name" value="Peripla_BP_6"/>
    <property type="match status" value="1"/>
</dbReference>
<feature type="domain" description="Leucine-binding protein" evidence="3">
    <location>
        <begin position="17"/>
        <end position="331"/>
    </location>
</feature>
<keyword evidence="2" id="KW-0732">Signal</keyword>
<dbReference type="PANTHER" id="PTHR30483">
    <property type="entry name" value="LEUCINE-SPECIFIC-BINDING PROTEIN"/>
    <property type="match status" value="1"/>
</dbReference>
<sequence>MSASTDDAIKVMTWAPQGTSATNKPGMPAIASAYVKWLNSRGGIHGRKLKLITCNDHNSSVGAANCAQRAVDQNVVAVVGSYSQFGDSYFAPLEGAAIPYIGGYGASNEEFTSPVSYPVNGGSLTLLAGLGEALADTCGPVTLVRPDSIAGDQLPQLLDSGLQAAGHAKATDQLAAEDLTEYDQQSQKALESAASDSLRTGCVVPELGDRTATFMDSFQRARQDHPKVKTAAEIGSVDQTVINSTGGASGPYEGSYITGWYPVASDPRWDEMKKVISKEAFGDNRIDPADAGVQTTWIAYQVLTAALEKTGDDGASADSVRRALNDGLKVSTGGLTPTLSWPYQGKLAAAGFARLVNTDVNVQTVKGGLLQSANKQALDMTKILESADLS</sequence>
<reference evidence="4" key="1">
    <citation type="journal article" date="2014" name="Int. J. Syst. Evol. Microbiol.">
        <title>Complete genome sequence of Corynebacterium casei LMG S-19264T (=DSM 44701T), isolated from a smear-ripened cheese.</title>
        <authorList>
            <consortium name="US DOE Joint Genome Institute (JGI-PGF)"/>
            <person name="Walter F."/>
            <person name="Albersmeier A."/>
            <person name="Kalinowski J."/>
            <person name="Ruckert C."/>
        </authorList>
    </citation>
    <scope>NUCLEOTIDE SEQUENCE</scope>
    <source>
        <strain evidence="4">CGMCC 4.7110</strain>
    </source>
</reference>
<keyword evidence="4" id="KW-0449">Lipoprotein</keyword>
<dbReference type="EMBL" id="BMML01000009">
    <property type="protein sequence ID" value="GGN14490.1"/>
    <property type="molecule type" value="Genomic_DNA"/>
</dbReference>
<gene>
    <name evidence="4" type="ORF">GCM10011578_042180</name>
</gene>
<dbReference type="AlphaFoldDB" id="A0A917XDW7"/>
<keyword evidence="5" id="KW-1185">Reference proteome</keyword>
<accession>A0A917XDW7</accession>
<comment type="caution">
    <text evidence="4">The sequence shown here is derived from an EMBL/GenBank/DDBJ whole genome shotgun (WGS) entry which is preliminary data.</text>
</comment>
<evidence type="ECO:0000313" key="5">
    <source>
        <dbReference type="Proteomes" id="UP000653411"/>
    </source>
</evidence>
<reference evidence="4" key="2">
    <citation type="submission" date="2020-09" db="EMBL/GenBank/DDBJ databases">
        <authorList>
            <person name="Sun Q."/>
            <person name="Zhou Y."/>
        </authorList>
    </citation>
    <scope>NUCLEOTIDE SEQUENCE</scope>
    <source>
        <strain evidence="4">CGMCC 4.7110</strain>
    </source>
</reference>
<dbReference type="InterPro" id="IPR028082">
    <property type="entry name" value="Peripla_BP_I"/>
</dbReference>
<name>A0A917XDW7_9ACTN</name>
<proteinExistence type="inferred from homology"/>
<dbReference type="InterPro" id="IPR028081">
    <property type="entry name" value="Leu-bd"/>
</dbReference>
<dbReference type="InterPro" id="IPR051010">
    <property type="entry name" value="BCAA_transport"/>
</dbReference>
<protein>
    <submittedName>
        <fullName evidence="4">Lipoprotein</fullName>
    </submittedName>
</protein>
<dbReference type="SUPFAM" id="SSF53822">
    <property type="entry name" value="Periplasmic binding protein-like I"/>
    <property type="match status" value="1"/>
</dbReference>
<comment type="similarity">
    <text evidence="1">Belongs to the leucine-binding protein family.</text>
</comment>
<evidence type="ECO:0000313" key="4">
    <source>
        <dbReference type="EMBL" id="GGN14490.1"/>
    </source>
</evidence>
<evidence type="ECO:0000256" key="2">
    <source>
        <dbReference type="ARBA" id="ARBA00022729"/>
    </source>
</evidence>
<dbReference type="Proteomes" id="UP000653411">
    <property type="component" value="Unassembled WGS sequence"/>
</dbReference>